<name>A0A179F203_METCM</name>
<organism evidence="2 3">
    <name type="scientific">Pochonia chlamydosporia 170</name>
    <dbReference type="NCBI Taxonomy" id="1380566"/>
    <lineage>
        <taxon>Eukaryota</taxon>
        <taxon>Fungi</taxon>
        <taxon>Dikarya</taxon>
        <taxon>Ascomycota</taxon>
        <taxon>Pezizomycotina</taxon>
        <taxon>Sordariomycetes</taxon>
        <taxon>Hypocreomycetidae</taxon>
        <taxon>Hypocreales</taxon>
        <taxon>Clavicipitaceae</taxon>
        <taxon>Pochonia</taxon>
    </lineage>
</organism>
<protein>
    <submittedName>
        <fullName evidence="2">Uncharacterized protein</fullName>
    </submittedName>
</protein>
<feature type="transmembrane region" description="Helical" evidence="1">
    <location>
        <begin position="64"/>
        <end position="84"/>
    </location>
</feature>
<feature type="transmembrane region" description="Helical" evidence="1">
    <location>
        <begin position="31"/>
        <end position="52"/>
    </location>
</feature>
<dbReference type="GeneID" id="28852565"/>
<dbReference type="EMBL" id="LSBJ02000010">
    <property type="protein sequence ID" value="OAQ59119.1"/>
    <property type="molecule type" value="Genomic_DNA"/>
</dbReference>
<dbReference type="OrthoDB" id="3596604at2759"/>
<dbReference type="AlphaFoldDB" id="A0A179F203"/>
<evidence type="ECO:0000256" key="1">
    <source>
        <dbReference type="SAM" id="Phobius"/>
    </source>
</evidence>
<dbReference type="KEGG" id="pchm:VFPPC_10152"/>
<feature type="transmembrane region" description="Helical" evidence="1">
    <location>
        <begin position="463"/>
        <end position="484"/>
    </location>
</feature>
<feature type="transmembrane region" description="Helical" evidence="1">
    <location>
        <begin position="134"/>
        <end position="155"/>
    </location>
</feature>
<keyword evidence="1" id="KW-1133">Transmembrane helix</keyword>
<evidence type="ECO:0000313" key="2">
    <source>
        <dbReference type="EMBL" id="OAQ59119.1"/>
    </source>
</evidence>
<keyword evidence="3" id="KW-1185">Reference proteome</keyword>
<accession>A0A179F203</accession>
<dbReference type="RefSeq" id="XP_018137174.1">
    <property type="nucleotide sequence ID" value="XM_018288571.1"/>
</dbReference>
<keyword evidence="1" id="KW-0472">Membrane</keyword>
<reference evidence="2 3" key="1">
    <citation type="journal article" date="2016" name="PLoS Pathog.">
        <title>Biosynthesis of antibiotic leucinostatins in bio-control fungus Purpureocillium lilacinum and their inhibition on phytophthora revealed by genome mining.</title>
        <authorList>
            <person name="Wang G."/>
            <person name="Liu Z."/>
            <person name="Lin R."/>
            <person name="Li E."/>
            <person name="Mao Z."/>
            <person name="Ling J."/>
            <person name="Yang Y."/>
            <person name="Yin W.B."/>
            <person name="Xie B."/>
        </authorList>
    </citation>
    <scope>NUCLEOTIDE SEQUENCE [LARGE SCALE GENOMIC DNA]</scope>
    <source>
        <strain evidence="2">170</strain>
    </source>
</reference>
<gene>
    <name evidence="2" type="ORF">VFPPC_10152</name>
</gene>
<dbReference type="Proteomes" id="UP000078397">
    <property type="component" value="Unassembled WGS sequence"/>
</dbReference>
<sequence>MSSSRWEPAKGRDHEVFDRSKQLRRLFLRSLLRLFATIVLALLTSGIIFAYSNPKAISSSQRQQFNALIIGISIVLGLNVMSSLKSNISQLRWWLLSIGEASPREADLILQSEDLGKLLLLGCVSRRFSIRVFVLLWLCFNLISQVAIALLGLTYNANDSTEFMITKPGMVTISNLPQLASGGSFEDLSDQQTNTAMRNTAFGSMVTVSRLQYNSNTTSLVDVLPAPGTKIDDRAYTIFCEDETTICRYVFPEESTYNSSYWAMVATGRHVAASTTCQSWKVTSGGDGLQSFITVADSHNSTHGPIPALNGPRQSIYMFNPNDPKASGPNWAIITVLEASNTKPWFYICNSTLDTTVVNAAIKEHQLGPDVPRLATQAIALQGYGSSNIGMANSTRGLQFQSYPVNTLYGNERRGDNGWMGTTISQFTIGAIGGLAIKSPLVDVPGMAPIKSARIEVPNWQDVYMILGFTVGFQAFLSLISITISNRVHVFTRSHLAMATLLQPVVQDLTAAIVAGGAKQTVKLLGSKARLSYTADAFGVYRIEKTQN</sequence>
<keyword evidence="1" id="KW-0812">Transmembrane</keyword>
<proteinExistence type="predicted"/>
<evidence type="ECO:0000313" key="3">
    <source>
        <dbReference type="Proteomes" id="UP000078397"/>
    </source>
</evidence>
<comment type="caution">
    <text evidence="2">The sequence shown here is derived from an EMBL/GenBank/DDBJ whole genome shotgun (WGS) entry which is preliminary data.</text>
</comment>